<keyword evidence="2" id="KW-1185">Reference proteome</keyword>
<evidence type="ECO:0000313" key="2">
    <source>
        <dbReference type="Proteomes" id="UP001293791"/>
    </source>
</evidence>
<comment type="caution">
    <text evidence="1">The sequence shown here is derived from an EMBL/GenBank/DDBJ whole genome shotgun (WGS) entry which is preliminary data.</text>
</comment>
<reference evidence="1 2" key="1">
    <citation type="submission" date="2023-02" db="EMBL/GenBank/DDBJ databases">
        <title>Host association and intracellularity evolved multiple times independently in the Rickettsiales.</title>
        <authorList>
            <person name="Castelli M."/>
            <person name="Nardi T."/>
            <person name="Gammuto L."/>
            <person name="Bellinzona G."/>
            <person name="Sabaneyeva E."/>
            <person name="Potekhin A."/>
            <person name="Serra V."/>
            <person name="Petroni G."/>
            <person name="Sassera D."/>
        </authorList>
    </citation>
    <scope>NUCLEOTIDE SEQUENCE [LARGE SCALE GENOMIC DNA]</scope>
    <source>
        <strain evidence="1 2">BOD18</strain>
    </source>
</reference>
<evidence type="ECO:0000313" key="1">
    <source>
        <dbReference type="EMBL" id="MDZ5762070.1"/>
    </source>
</evidence>
<organism evidence="1 2">
    <name type="scientific">Candidatus Cyrtobacter comes</name>
    <dbReference type="NCBI Taxonomy" id="675776"/>
    <lineage>
        <taxon>Bacteria</taxon>
        <taxon>Pseudomonadati</taxon>
        <taxon>Pseudomonadota</taxon>
        <taxon>Alphaproteobacteria</taxon>
        <taxon>Rickettsiales</taxon>
        <taxon>Candidatus Midichloriaceae</taxon>
        <taxon>Candidatus Cyrtobacter</taxon>
    </lineage>
</organism>
<accession>A0ABU5L869</accession>
<proteinExistence type="predicted"/>
<dbReference type="Proteomes" id="UP001293791">
    <property type="component" value="Unassembled WGS sequence"/>
</dbReference>
<dbReference type="RefSeq" id="WP_322497557.1">
    <property type="nucleotide sequence ID" value="NZ_JARGYT010000018.1"/>
</dbReference>
<sequence>MRIKLLLAIQQRDLNSGGDILTSKLFGKKWGDYEFILYAYFGSGIDVKLRETGHLSGVMNYYFYDLGVMQKINRQIIQKAKELGSSGYFEYFFEKSYSFKEYQWCFGGSTIKGKFKGNAIYHYNHIHITGYIDYEYYDIFTDPADIRQVLIGTSNLDPDEMAKSIKEIEESEKRWEKIKLLIWKFLRTITMDKVEFELIVNRYYITDKWKTNFEAEALREIKGIY</sequence>
<protein>
    <submittedName>
        <fullName evidence="1">Phage head domain-containing protein</fullName>
    </submittedName>
</protein>
<dbReference type="EMBL" id="JARGYT010000018">
    <property type="protein sequence ID" value="MDZ5762070.1"/>
    <property type="molecule type" value="Genomic_DNA"/>
</dbReference>
<gene>
    <name evidence="1" type="ORF">Cyrtocomes_00437</name>
</gene>
<name>A0ABU5L869_9RICK</name>